<feature type="signal peptide" evidence="1">
    <location>
        <begin position="1"/>
        <end position="17"/>
    </location>
</feature>
<protein>
    <recommendedName>
        <fullName evidence="4">Lipoprotein</fullName>
    </recommendedName>
</protein>
<dbReference type="PROSITE" id="PS51257">
    <property type="entry name" value="PROKAR_LIPOPROTEIN"/>
    <property type="match status" value="1"/>
</dbReference>
<dbReference type="EMBL" id="JAYWLC010000001">
    <property type="protein sequence ID" value="MER5170655.1"/>
    <property type="molecule type" value="Genomic_DNA"/>
</dbReference>
<evidence type="ECO:0008006" key="4">
    <source>
        <dbReference type="Google" id="ProtNLM"/>
    </source>
</evidence>
<reference evidence="2 3" key="1">
    <citation type="submission" date="2024-06" db="EMBL/GenBank/DDBJ databases">
        <title>Thioclava kandeliae sp. nov. from a rhizosphere soil sample of Kandelia candel in a mangrove.</title>
        <authorList>
            <person name="Mu T."/>
        </authorList>
    </citation>
    <scope>NUCLEOTIDE SEQUENCE [LARGE SCALE GENOMIC DNA]</scope>
    <source>
        <strain evidence="2 3">CPCC 100088</strain>
    </source>
</reference>
<evidence type="ECO:0000256" key="1">
    <source>
        <dbReference type="SAM" id="SignalP"/>
    </source>
</evidence>
<dbReference type="RefSeq" id="WP_350934616.1">
    <property type="nucleotide sequence ID" value="NZ_JAYWLC010000001.1"/>
</dbReference>
<evidence type="ECO:0000313" key="3">
    <source>
        <dbReference type="Proteomes" id="UP001438953"/>
    </source>
</evidence>
<accession>A0ABV1SCM0</accession>
<keyword evidence="3" id="KW-1185">Reference proteome</keyword>
<organism evidence="2 3">
    <name type="scientific">Thioclava kandeliae</name>
    <dbReference type="NCBI Taxonomy" id="3070818"/>
    <lineage>
        <taxon>Bacteria</taxon>
        <taxon>Pseudomonadati</taxon>
        <taxon>Pseudomonadota</taxon>
        <taxon>Alphaproteobacteria</taxon>
        <taxon>Rhodobacterales</taxon>
        <taxon>Paracoccaceae</taxon>
        <taxon>Thioclava</taxon>
    </lineage>
</organism>
<keyword evidence="1" id="KW-0732">Signal</keyword>
<sequence>MKYLIGLGLLLGLGACAATTGWKANPQGVTLHGEQLAVTFFDGEVCRVNMGGAHSGQLPGCSNPLHYKVDVESDPILPGASAVLETKSTVVLSNGQGRTWTFHTPELRDAAGNKIEPPVALH</sequence>
<gene>
    <name evidence="2" type="ORF">VSX56_02615</name>
</gene>
<dbReference type="Proteomes" id="UP001438953">
    <property type="component" value="Unassembled WGS sequence"/>
</dbReference>
<evidence type="ECO:0000313" key="2">
    <source>
        <dbReference type="EMBL" id="MER5170655.1"/>
    </source>
</evidence>
<name>A0ABV1SCM0_9RHOB</name>
<comment type="caution">
    <text evidence="2">The sequence shown here is derived from an EMBL/GenBank/DDBJ whole genome shotgun (WGS) entry which is preliminary data.</text>
</comment>
<proteinExistence type="predicted"/>
<feature type="chain" id="PRO_5045532071" description="Lipoprotein" evidence="1">
    <location>
        <begin position="18"/>
        <end position="122"/>
    </location>
</feature>